<comment type="caution">
    <text evidence="1">The sequence shown here is derived from an EMBL/GenBank/DDBJ whole genome shotgun (WGS) entry which is preliminary data.</text>
</comment>
<reference evidence="1 2" key="1">
    <citation type="submission" date="2017-09" db="EMBL/GenBank/DDBJ databases">
        <title>Depth-based differentiation of microbial function through sediment-hosted aquifers and enrichment of novel symbionts in the deep terrestrial subsurface.</title>
        <authorList>
            <person name="Probst A.J."/>
            <person name="Ladd B."/>
            <person name="Jarett J.K."/>
            <person name="Geller-Mcgrath D.E."/>
            <person name="Sieber C.M."/>
            <person name="Emerson J.B."/>
            <person name="Anantharaman K."/>
            <person name="Thomas B.C."/>
            <person name="Malmstrom R."/>
            <person name="Stieglmeier M."/>
            <person name="Klingl A."/>
            <person name="Woyke T."/>
            <person name="Ryan C.M."/>
            <person name="Banfield J.F."/>
        </authorList>
    </citation>
    <scope>NUCLEOTIDE SEQUENCE [LARGE SCALE GENOMIC DNA]</scope>
    <source>
        <strain evidence="1">CG10_big_fil_rev_8_21_14_0_10_45_14</strain>
    </source>
</reference>
<evidence type="ECO:0000313" key="1">
    <source>
        <dbReference type="EMBL" id="PIR46885.1"/>
    </source>
</evidence>
<dbReference type="Proteomes" id="UP000230833">
    <property type="component" value="Unassembled WGS sequence"/>
</dbReference>
<proteinExistence type="predicted"/>
<sequence>MKKTKMKWGSERGFIKLMLAIVGLLVILSIAGVNLSVIQNIALSIWYDLILPVVDWVRSLLP</sequence>
<organism evidence="1 2">
    <name type="scientific">Candidatus Vogelbacteria bacterium CG10_big_fil_rev_8_21_14_0_10_45_14</name>
    <dbReference type="NCBI Taxonomy" id="1975042"/>
    <lineage>
        <taxon>Bacteria</taxon>
        <taxon>Candidatus Vogeliibacteriota</taxon>
    </lineage>
</organism>
<name>A0A2H0RM75_9BACT</name>
<dbReference type="AlphaFoldDB" id="A0A2H0RM75"/>
<accession>A0A2H0RM75</accession>
<evidence type="ECO:0000313" key="2">
    <source>
        <dbReference type="Proteomes" id="UP000230833"/>
    </source>
</evidence>
<gene>
    <name evidence="1" type="ORF">COV07_01905</name>
</gene>
<dbReference type="EMBL" id="PCYL01000024">
    <property type="protein sequence ID" value="PIR46885.1"/>
    <property type="molecule type" value="Genomic_DNA"/>
</dbReference>
<protein>
    <submittedName>
        <fullName evidence="1">Uncharacterized protein</fullName>
    </submittedName>
</protein>